<evidence type="ECO:0000313" key="1">
    <source>
        <dbReference type="EMBL" id="KKK67991.1"/>
    </source>
</evidence>
<dbReference type="AlphaFoldDB" id="A0A0F9A752"/>
<sequence length="165" mass="18528">MKHRFYGVRIDEPLSAVHGKDNWESSVIGKLYKLSKGQIYIREIPRLSRLQAAYGWRVVDVRFSPEDGLISRFAAYDLQGKLLPGATFGVHWDQIEHHIRGGFGHLPEYGNAYYVPAGGFVTSETGGYTVQVLDLDWPSEGLAFGHVQTGEAHHAVNVAFRLFKL</sequence>
<dbReference type="EMBL" id="LAZR01059341">
    <property type="protein sequence ID" value="KKK67991.1"/>
    <property type="molecule type" value="Genomic_DNA"/>
</dbReference>
<name>A0A0F9A752_9ZZZZ</name>
<protein>
    <submittedName>
        <fullName evidence="1">Uncharacterized protein</fullName>
    </submittedName>
</protein>
<organism evidence="1">
    <name type="scientific">marine sediment metagenome</name>
    <dbReference type="NCBI Taxonomy" id="412755"/>
    <lineage>
        <taxon>unclassified sequences</taxon>
        <taxon>metagenomes</taxon>
        <taxon>ecological metagenomes</taxon>
    </lineage>
</organism>
<proteinExistence type="predicted"/>
<reference evidence="1" key="1">
    <citation type="journal article" date="2015" name="Nature">
        <title>Complex archaea that bridge the gap between prokaryotes and eukaryotes.</title>
        <authorList>
            <person name="Spang A."/>
            <person name="Saw J.H."/>
            <person name="Jorgensen S.L."/>
            <person name="Zaremba-Niedzwiedzka K."/>
            <person name="Martijn J."/>
            <person name="Lind A.E."/>
            <person name="van Eijk R."/>
            <person name="Schleper C."/>
            <person name="Guy L."/>
            <person name="Ettema T.J."/>
        </authorList>
    </citation>
    <scope>NUCLEOTIDE SEQUENCE</scope>
</reference>
<comment type="caution">
    <text evidence="1">The sequence shown here is derived from an EMBL/GenBank/DDBJ whole genome shotgun (WGS) entry which is preliminary data.</text>
</comment>
<accession>A0A0F9A752</accession>
<gene>
    <name evidence="1" type="ORF">LCGC14_2948540</name>
</gene>